<dbReference type="HOGENOM" id="CLU_091233_0_0_6"/>
<evidence type="ECO:0000313" key="2">
    <source>
        <dbReference type="EMBL" id="EED34188.1"/>
    </source>
</evidence>
<dbReference type="Proteomes" id="UP000004699">
    <property type="component" value="Unassembled WGS sequence"/>
</dbReference>
<gene>
    <name evidence="2" type="primary">lrp</name>
    <name evidence="2" type="ORF">NOR51B_125</name>
</gene>
<evidence type="ECO:0000259" key="1">
    <source>
        <dbReference type="Pfam" id="PF01037"/>
    </source>
</evidence>
<sequence length="119" mass="13149">MEEGGVIRGYHADLDPQQLGAGLIVFVQVTLQRTAGDAFRRFTDTIATIPQIEECHLVSGEFDYLIKARVGDMSEYRELLGGALLQLPNVLESKSYPVMETLVDTQALDAVLGADRPRR</sequence>
<dbReference type="EMBL" id="DS999411">
    <property type="protein sequence ID" value="EED34188.1"/>
    <property type="molecule type" value="Genomic_DNA"/>
</dbReference>
<dbReference type="SUPFAM" id="SSF54909">
    <property type="entry name" value="Dimeric alpha+beta barrel"/>
    <property type="match status" value="1"/>
</dbReference>
<accession>B8KT50</accession>
<organism evidence="2 3">
    <name type="scientific">Luminiphilus syltensis NOR5-1B</name>
    <dbReference type="NCBI Taxonomy" id="565045"/>
    <lineage>
        <taxon>Bacteria</taxon>
        <taxon>Pseudomonadati</taxon>
        <taxon>Pseudomonadota</taxon>
        <taxon>Gammaproteobacteria</taxon>
        <taxon>Cellvibrionales</taxon>
        <taxon>Halieaceae</taxon>
        <taxon>Luminiphilus</taxon>
    </lineage>
</organism>
<feature type="domain" description="Transcription regulator AsnC/Lrp ligand binding" evidence="1">
    <location>
        <begin position="27"/>
        <end position="101"/>
    </location>
</feature>
<dbReference type="eggNOG" id="COG1522">
    <property type="taxonomic scope" value="Bacteria"/>
</dbReference>
<dbReference type="Pfam" id="PF01037">
    <property type="entry name" value="AsnC_trans_reg"/>
    <property type="match status" value="1"/>
</dbReference>
<dbReference type="InterPro" id="IPR019888">
    <property type="entry name" value="Tscrpt_reg_AsnC-like"/>
</dbReference>
<dbReference type="PANTHER" id="PTHR30154:SF0">
    <property type="entry name" value="LEUCINE-RESPONSIVE REGULATORY PROTEIN"/>
    <property type="match status" value="1"/>
</dbReference>
<dbReference type="Gene3D" id="3.30.70.920">
    <property type="match status" value="1"/>
</dbReference>
<dbReference type="GO" id="GO:0043565">
    <property type="term" value="F:sequence-specific DNA binding"/>
    <property type="evidence" value="ECO:0007669"/>
    <property type="project" value="TreeGrafter"/>
</dbReference>
<dbReference type="GO" id="GO:0005829">
    <property type="term" value="C:cytosol"/>
    <property type="evidence" value="ECO:0007669"/>
    <property type="project" value="TreeGrafter"/>
</dbReference>
<dbReference type="PANTHER" id="PTHR30154">
    <property type="entry name" value="LEUCINE-RESPONSIVE REGULATORY PROTEIN"/>
    <property type="match status" value="1"/>
</dbReference>
<dbReference type="AlphaFoldDB" id="B8KT50"/>
<dbReference type="STRING" id="565045.NOR51B_125"/>
<evidence type="ECO:0000313" key="3">
    <source>
        <dbReference type="Proteomes" id="UP000004699"/>
    </source>
</evidence>
<proteinExistence type="predicted"/>
<keyword evidence="3" id="KW-1185">Reference proteome</keyword>
<dbReference type="InterPro" id="IPR019887">
    <property type="entry name" value="Tscrpt_reg_AsnC/Lrp_C"/>
</dbReference>
<reference evidence="3" key="1">
    <citation type="journal article" date="2013" name="BMC Microbiol.">
        <title>Taxonomy and evolution of bacteriochlorophyll a-containing members of the OM60/NOR5 clade of marine gammaproteobacteria: description of Luminiphilus syltensis gen. nov., sp. nov., reclassification of Haliea rubra as Pseudohaliea rubra gen. nov., comb. nov., and emendation of Chromatocurvus halotolerans.</title>
        <authorList>
            <person name="Spring S."/>
            <person name="Riedel T."/>
            <person name="Sproer C."/>
            <person name="Yan S."/>
            <person name="Harder J."/>
            <person name="Fuchs B.M."/>
        </authorList>
    </citation>
    <scope>NUCLEOTIDE SEQUENCE [LARGE SCALE GENOMIC DNA]</scope>
    <source>
        <strain evidence="3">NOR51-B</strain>
    </source>
</reference>
<dbReference type="SMART" id="SM00344">
    <property type="entry name" value="HTH_ASNC"/>
    <property type="match status" value="1"/>
</dbReference>
<dbReference type="InterPro" id="IPR011008">
    <property type="entry name" value="Dimeric_a/b-barrel"/>
</dbReference>
<protein>
    <submittedName>
        <fullName evidence="2">Leucine-responsive regulatory protein</fullName>
    </submittedName>
</protein>
<name>B8KT50_9GAMM</name>
<dbReference type="GO" id="GO:0043200">
    <property type="term" value="P:response to amino acid"/>
    <property type="evidence" value="ECO:0007669"/>
    <property type="project" value="TreeGrafter"/>
</dbReference>